<dbReference type="InterPro" id="IPR002931">
    <property type="entry name" value="Transglutaminase-like"/>
</dbReference>
<comment type="caution">
    <text evidence="2">The sequence shown here is derived from an EMBL/GenBank/DDBJ whole genome shotgun (WGS) entry which is preliminary data.</text>
</comment>
<feature type="domain" description="Transglutaminase-like" evidence="1">
    <location>
        <begin position="226"/>
        <end position="282"/>
    </location>
</feature>
<dbReference type="EMBL" id="JACRSQ010000040">
    <property type="protein sequence ID" value="MBC8545008.1"/>
    <property type="molecule type" value="Genomic_DNA"/>
</dbReference>
<gene>
    <name evidence="2" type="ORF">H8730_15810</name>
</gene>
<reference evidence="2" key="1">
    <citation type="submission" date="2020-08" db="EMBL/GenBank/DDBJ databases">
        <title>Genome public.</title>
        <authorList>
            <person name="Liu C."/>
            <person name="Sun Q."/>
        </authorList>
    </citation>
    <scope>NUCLEOTIDE SEQUENCE</scope>
    <source>
        <strain evidence="2">NSJ-32</strain>
    </source>
</reference>
<sequence>MNLKTVDDIALYMGNQIKNHHHKEISFSSPVHQLDIQSVYQRIINANPELLLCVETIKGSGQCLGLWNHFNMEIEYSDVFPSFVTCVDSKRQVLDSLLRAVTLHSKRDFLVCKDSNLDMALDTVKNVTSMPDYLNHYLKGVSSIVKKRSETGYCGLEVTLFYSCDYKTLKTRERQVNERIDEIIKLSSQAGSEDWKQAISVVDYCVRHWSYSRGAGDGLEFTAYGALVQNKAVCMGFSLALCAIFKRLCIPCRYICGRKNGEGHAWNLIYLKGGWFYIDLTDAIGARDPLYHWGVTSFSDGRTIETQCDEELVCNCPKEFIRHNI</sequence>
<name>A0A926DW69_9FIRM</name>
<dbReference type="RefSeq" id="WP_177713685.1">
    <property type="nucleotide sequence ID" value="NZ_JACRSQ010000040.1"/>
</dbReference>
<evidence type="ECO:0000313" key="3">
    <source>
        <dbReference type="Proteomes" id="UP000657006"/>
    </source>
</evidence>
<dbReference type="InterPro" id="IPR038765">
    <property type="entry name" value="Papain-like_cys_pep_sf"/>
</dbReference>
<evidence type="ECO:0000313" key="2">
    <source>
        <dbReference type="EMBL" id="MBC8545008.1"/>
    </source>
</evidence>
<dbReference type="Pfam" id="PF01841">
    <property type="entry name" value="Transglut_core"/>
    <property type="match status" value="1"/>
</dbReference>
<dbReference type="SUPFAM" id="SSF54001">
    <property type="entry name" value="Cysteine proteinases"/>
    <property type="match status" value="1"/>
</dbReference>
<keyword evidence="3" id="KW-1185">Reference proteome</keyword>
<dbReference type="Gene3D" id="3.10.620.30">
    <property type="match status" value="1"/>
</dbReference>
<accession>A0A926DW69</accession>
<organism evidence="2 3">
    <name type="scientific">Bianquea renquensis</name>
    <dbReference type="NCBI Taxonomy" id="2763661"/>
    <lineage>
        <taxon>Bacteria</taxon>
        <taxon>Bacillati</taxon>
        <taxon>Bacillota</taxon>
        <taxon>Clostridia</taxon>
        <taxon>Eubacteriales</taxon>
        <taxon>Bianqueaceae</taxon>
        <taxon>Bianquea</taxon>
    </lineage>
</organism>
<dbReference type="Proteomes" id="UP000657006">
    <property type="component" value="Unassembled WGS sequence"/>
</dbReference>
<dbReference type="AlphaFoldDB" id="A0A926DW69"/>
<protein>
    <submittedName>
        <fullName evidence="2">Transglutaminase domain-containing protein</fullName>
    </submittedName>
</protein>
<evidence type="ECO:0000259" key="1">
    <source>
        <dbReference type="SMART" id="SM00460"/>
    </source>
</evidence>
<dbReference type="SMART" id="SM00460">
    <property type="entry name" value="TGc"/>
    <property type="match status" value="1"/>
</dbReference>
<proteinExistence type="predicted"/>